<dbReference type="EMBL" id="JAAAUQ010002914">
    <property type="protein sequence ID" value="KAF9120006.1"/>
    <property type="molecule type" value="Genomic_DNA"/>
</dbReference>
<protein>
    <submittedName>
        <fullName evidence="2">Uncharacterized protein</fullName>
    </submittedName>
</protein>
<sequence>MTETIARTEAKNQQLKETVARTEAKNQQLMERVRHLDNIVEEQAQRIANLKAHPVLQPHSTAPQVSPDNNEGEDDRVKKKEEEFDGSLGWVEGEAQDEDVVMEEDGANAGRHSVLFKDEIMDTIFDLVAHSCNQPASADISVATAADVADTYPSFPRSFRPIFRKWIKSEADRPSVWALETSHPLWRRRFTAARQTTFSREKKAMRRFLDLVRDADPASPIRTRVRMAVRRIEREIHEAGTLAQFLSTFD</sequence>
<comment type="caution">
    <text evidence="2">The sequence shown here is derived from an EMBL/GenBank/DDBJ whole genome shotgun (WGS) entry which is preliminary data.</text>
</comment>
<feature type="region of interest" description="Disordered" evidence="1">
    <location>
        <begin position="1"/>
        <end position="22"/>
    </location>
</feature>
<evidence type="ECO:0000313" key="2">
    <source>
        <dbReference type="EMBL" id="KAF9120006.1"/>
    </source>
</evidence>
<dbReference type="AlphaFoldDB" id="A0A9P5UUR2"/>
<feature type="region of interest" description="Disordered" evidence="1">
    <location>
        <begin position="53"/>
        <end position="81"/>
    </location>
</feature>
<gene>
    <name evidence="2" type="ORF">BG015_006185</name>
</gene>
<reference evidence="2" key="1">
    <citation type="journal article" date="2020" name="Fungal Divers.">
        <title>Resolving the Mortierellaceae phylogeny through synthesis of multi-gene phylogenetics and phylogenomics.</title>
        <authorList>
            <person name="Vandepol N."/>
            <person name="Liber J."/>
            <person name="Desiro A."/>
            <person name="Na H."/>
            <person name="Kennedy M."/>
            <person name="Barry K."/>
            <person name="Grigoriev I.V."/>
            <person name="Miller A.N."/>
            <person name="O'Donnell K."/>
            <person name="Stajich J.E."/>
            <person name="Bonito G."/>
        </authorList>
    </citation>
    <scope>NUCLEOTIDE SEQUENCE</scope>
    <source>
        <strain evidence="2">NRRL 6426</strain>
    </source>
</reference>
<keyword evidence="3" id="KW-1185">Reference proteome</keyword>
<feature type="compositionally biased region" description="Polar residues" evidence="1">
    <location>
        <begin position="58"/>
        <end position="69"/>
    </location>
</feature>
<evidence type="ECO:0000313" key="3">
    <source>
        <dbReference type="Proteomes" id="UP000748756"/>
    </source>
</evidence>
<evidence type="ECO:0000256" key="1">
    <source>
        <dbReference type="SAM" id="MobiDB-lite"/>
    </source>
</evidence>
<name>A0A9P5UUR2_9FUNG</name>
<dbReference type="Proteomes" id="UP000748756">
    <property type="component" value="Unassembled WGS sequence"/>
</dbReference>
<proteinExistence type="predicted"/>
<feature type="compositionally biased region" description="Basic and acidic residues" evidence="1">
    <location>
        <begin position="1"/>
        <end position="10"/>
    </location>
</feature>
<organism evidence="2 3">
    <name type="scientific">Linnemannia schmuckeri</name>
    <dbReference type="NCBI Taxonomy" id="64567"/>
    <lineage>
        <taxon>Eukaryota</taxon>
        <taxon>Fungi</taxon>
        <taxon>Fungi incertae sedis</taxon>
        <taxon>Mucoromycota</taxon>
        <taxon>Mortierellomycotina</taxon>
        <taxon>Mortierellomycetes</taxon>
        <taxon>Mortierellales</taxon>
        <taxon>Mortierellaceae</taxon>
        <taxon>Linnemannia</taxon>
    </lineage>
</organism>
<accession>A0A9P5UUR2</accession>